<evidence type="ECO:0000313" key="2">
    <source>
        <dbReference type="Proteomes" id="UP001460072"/>
    </source>
</evidence>
<reference evidence="1 2" key="1">
    <citation type="submission" date="2024-03" db="EMBL/GenBank/DDBJ databases">
        <title>Two novel species of the genus Flavobacterium exhibiting potentially degradation of complex polysaccharides.</title>
        <authorList>
            <person name="Lian X."/>
        </authorList>
    </citation>
    <scope>NUCLEOTIDE SEQUENCE [LARGE SCALE GENOMIC DNA]</scope>
    <source>
        <strain evidence="2">j3</strain>
    </source>
</reference>
<gene>
    <name evidence="1" type="ORF">WFZ85_15850</name>
</gene>
<organism evidence="1 2">
    <name type="scientific">Flavobacterium aureirubrum</name>
    <dbReference type="NCBI Taxonomy" id="3133147"/>
    <lineage>
        <taxon>Bacteria</taxon>
        <taxon>Pseudomonadati</taxon>
        <taxon>Bacteroidota</taxon>
        <taxon>Flavobacteriia</taxon>
        <taxon>Flavobacteriales</taxon>
        <taxon>Flavobacteriaceae</taxon>
        <taxon>Flavobacterium</taxon>
    </lineage>
</organism>
<accession>A0ABU9N8Q5</accession>
<dbReference type="EMBL" id="JBCGDO010000058">
    <property type="protein sequence ID" value="MEM0544065.1"/>
    <property type="molecule type" value="Genomic_DNA"/>
</dbReference>
<evidence type="ECO:0000313" key="1">
    <source>
        <dbReference type="EMBL" id="MEM0544065.1"/>
    </source>
</evidence>
<proteinExistence type="predicted"/>
<dbReference type="PROSITE" id="PS51257">
    <property type="entry name" value="PROKAR_LIPOPROTEIN"/>
    <property type="match status" value="1"/>
</dbReference>
<dbReference type="InterPro" id="IPR011008">
    <property type="entry name" value="Dimeric_a/b-barrel"/>
</dbReference>
<name>A0ABU9N8Q5_9FLAO</name>
<comment type="caution">
    <text evidence="1">The sequence shown here is derived from an EMBL/GenBank/DDBJ whole genome shotgun (WGS) entry which is preliminary data.</text>
</comment>
<evidence type="ECO:0008006" key="3">
    <source>
        <dbReference type="Google" id="ProtNLM"/>
    </source>
</evidence>
<keyword evidence="2" id="KW-1185">Reference proteome</keyword>
<dbReference type="RefSeq" id="WP_287784780.1">
    <property type="nucleotide sequence ID" value="NZ_JBCGDO010000058.1"/>
</dbReference>
<dbReference type="Proteomes" id="UP001460072">
    <property type="component" value="Unassembled WGS sequence"/>
</dbReference>
<protein>
    <recommendedName>
        <fullName evidence="3">ABM domain-containing protein</fullName>
    </recommendedName>
</protein>
<dbReference type="SUPFAM" id="SSF54909">
    <property type="entry name" value="Dimeric alpha+beta barrel"/>
    <property type="match status" value="1"/>
</dbReference>
<sequence>MKKTILTVMTIASLTACNQSKTENHNVMTEQKQTVGLVEITTFKLNNGVSSADFVKSAEQMQNDFLKRQEGFIKRTLTQSGDTLWTDIVYWTNKESHSQAMKLAEKTEAVIPFMEKIDVNSVKMDLTNPMLNNE</sequence>